<reference evidence="3" key="1">
    <citation type="submission" date="2016-10" db="EMBL/GenBank/DDBJ databases">
        <authorList>
            <person name="Varghese N."/>
            <person name="Submissions S."/>
        </authorList>
    </citation>
    <scope>NUCLEOTIDE SEQUENCE [LARGE SCALE GENOMIC DNA]</scope>
    <source>
        <strain evidence="3">DSM 23095</strain>
    </source>
</reference>
<keyword evidence="3" id="KW-1185">Reference proteome</keyword>
<dbReference type="Pfam" id="PF18925">
    <property type="entry name" value="DUF5675"/>
    <property type="match status" value="1"/>
</dbReference>
<proteinExistence type="predicted"/>
<dbReference type="STRING" id="686796.SAMN04488104_101870"/>
<dbReference type="OrthoDB" id="707810at2"/>
<dbReference type="Proteomes" id="UP000199060">
    <property type="component" value="Unassembled WGS sequence"/>
</dbReference>
<sequence length="148" mass="16831">MDLLLEREYWPGGTSGKLYLDGEFFSLVVESPAAHFLPMVPCIPEGIYELDLTVENHRQKLILFKTPNGMRKAFKKQVEIGLCSGLQHIVLVSAITDEGKGIADPVKFRTMKNRVGQILKKDQKATLEIRSCPDQALNLTYHRIEWMD</sequence>
<evidence type="ECO:0000313" key="3">
    <source>
        <dbReference type="Proteomes" id="UP000199060"/>
    </source>
</evidence>
<accession>A0A1G6SUI9</accession>
<evidence type="ECO:0000313" key="2">
    <source>
        <dbReference type="EMBL" id="SDD19857.1"/>
    </source>
</evidence>
<feature type="domain" description="DUF5675" evidence="1">
    <location>
        <begin position="5"/>
        <end position="64"/>
    </location>
</feature>
<name>A0A1G6SUI9_9BACT</name>
<gene>
    <name evidence="2" type="ORF">SAMN04488104_101870</name>
</gene>
<organism evidence="2 3">
    <name type="scientific">Algoriphagus faecimaris</name>
    <dbReference type="NCBI Taxonomy" id="686796"/>
    <lineage>
        <taxon>Bacteria</taxon>
        <taxon>Pseudomonadati</taxon>
        <taxon>Bacteroidota</taxon>
        <taxon>Cytophagia</taxon>
        <taxon>Cytophagales</taxon>
        <taxon>Cyclobacteriaceae</taxon>
        <taxon>Algoriphagus</taxon>
    </lineage>
</organism>
<dbReference type="EMBL" id="FNAC01000018">
    <property type="protein sequence ID" value="SDD19857.1"/>
    <property type="molecule type" value="Genomic_DNA"/>
</dbReference>
<dbReference type="RefSeq" id="WP_087939441.1">
    <property type="nucleotide sequence ID" value="NZ_FNAC01000018.1"/>
</dbReference>
<dbReference type="AlphaFoldDB" id="A0A1G6SUI9"/>
<protein>
    <recommendedName>
        <fullName evidence="1">DUF5675 domain-containing protein</fullName>
    </recommendedName>
</protein>
<dbReference type="InterPro" id="IPR043732">
    <property type="entry name" value="DUF5675"/>
</dbReference>
<evidence type="ECO:0000259" key="1">
    <source>
        <dbReference type="Pfam" id="PF18925"/>
    </source>
</evidence>